<name>A0A420II96_9PEZI</name>
<feature type="domain" description="Retrotransposon gag" evidence="2">
    <location>
        <begin position="122"/>
        <end position="203"/>
    </location>
</feature>
<dbReference type="AlphaFoldDB" id="A0A420II96"/>
<protein>
    <recommendedName>
        <fullName evidence="2">Retrotransposon gag domain-containing protein</fullName>
    </recommendedName>
</protein>
<comment type="caution">
    <text evidence="3">The sequence shown here is derived from an EMBL/GenBank/DDBJ whole genome shotgun (WGS) entry which is preliminary data.</text>
</comment>
<dbReference type="InterPro" id="IPR005162">
    <property type="entry name" value="Retrotrans_gag_dom"/>
</dbReference>
<dbReference type="EMBL" id="MCBQ01009067">
    <property type="protein sequence ID" value="RKF74222.1"/>
    <property type="molecule type" value="Genomic_DNA"/>
</dbReference>
<reference evidence="3 4" key="1">
    <citation type="journal article" date="2018" name="BMC Genomics">
        <title>Comparative genome analyses reveal sequence features reflecting distinct modes of host-adaptation between dicot and monocot powdery mildew.</title>
        <authorList>
            <person name="Wu Y."/>
            <person name="Ma X."/>
            <person name="Pan Z."/>
            <person name="Kale S.D."/>
            <person name="Song Y."/>
            <person name="King H."/>
            <person name="Zhang Q."/>
            <person name="Presley C."/>
            <person name="Deng X."/>
            <person name="Wei C.I."/>
            <person name="Xiao S."/>
        </authorList>
    </citation>
    <scope>NUCLEOTIDE SEQUENCE [LARGE SCALE GENOMIC DNA]</scope>
    <source>
        <strain evidence="3">UMSG3</strain>
    </source>
</reference>
<keyword evidence="4" id="KW-1185">Reference proteome</keyword>
<dbReference type="Proteomes" id="UP000283383">
    <property type="component" value="Unassembled WGS sequence"/>
</dbReference>
<proteinExistence type="predicted"/>
<sequence length="364" mass="41815">NGRWIRVARDQDSGELFYNAPEPHQTESDQAPSWVASLISILTQFITNQRPTQSQIEVAENRPRNSQPHPEKFSGIDNSQYPQFRSLIEEKLRIDANAIGNEEERVWYGYGRLTDVSLRRIHPWIEFAKGKEQFTFAEFLDWLDKEFGDPEKITKAINKLNSIRQGNRSFREFLQDFEQTLLEAQAWEWTDDAKKGYLRTGLNMDLIDRLVSQVEPRRYDDFVSQLRIASDKLEALKAWDSRRERNCGTVAQSSYGLEPQEDVDHMDWEPTPSVNVSAAQRKFKGKMNHKPRARATCVSQEEIGRRISEGLCIRCGGQQHIIKGSSLLLPLNPNRHNWNQSQKSRIATSGVAEVGNNAGDLGKE</sequence>
<evidence type="ECO:0000313" key="3">
    <source>
        <dbReference type="EMBL" id="RKF74222.1"/>
    </source>
</evidence>
<dbReference type="STRING" id="62708.A0A420II96"/>
<accession>A0A420II96</accession>
<feature type="region of interest" description="Disordered" evidence="1">
    <location>
        <begin position="52"/>
        <end position="78"/>
    </location>
</feature>
<evidence type="ECO:0000259" key="2">
    <source>
        <dbReference type="Pfam" id="PF03732"/>
    </source>
</evidence>
<feature type="compositionally biased region" description="Basic and acidic residues" evidence="1">
    <location>
        <begin position="59"/>
        <end position="74"/>
    </location>
</feature>
<organism evidence="3 4">
    <name type="scientific">Golovinomyces cichoracearum</name>
    <dbReference type="NCBI Taxonomy" id="62708"/>
    <lineage>
        <taxon>Eukaryota</taxon>
        <taxon>Fungi</taxon>
        <taxon>Dikarya</taxon>
        <taxon>Ascomycota</taxon>
        <taxon>Pezizomycotina</taxon>
        <taxon>Leotiomycetes</taxon>
        <taxon>Erysiphales</taxon>
        <taxon>Erysiphaceae</taxon>
        <taxon>Golovinomyces</taxon>
    </lineage>
</organism>
<feature type="non-terminal residue" evidence="3">
    <location>
        <position position="1"/>
    </location>
</feature>
<evidence type="ECO:0000256" key="1">
    <source>
        <dbReference type="SAM" id="MobiDB-lite"/>
    </source>
</evidence>
<gene>
    <name evidence="3" type="ORF">GcM3_090017</name>
</gene>
<evidence type="ECO:0000313" key="4">
    <source>
        <dbReference type="Proteomes" id="UP000283383"/>
    </source>
</evidence>
<dbReference type="Pfam" id="PF03732">
    <property type="entry name" value="Retrotrans_gag"/>
    <property type="match status" value="1"/>
</dbReference>